<keyword evidence="2" id="KW-1185">Reference proteome</keyword>
<feature type="compositionally biased region" description="Low complexity" evidence="1">
    <location>
        <begin position="40"/>
        <end position="68"/>
    </location>
</feature>
<protein>
    <submittedName>
        <fullName evidence="3">Protein PAIR1 isoform X1</fullName>
    </submittedName>
</protein>
<name>A0A1U7ZMM5_NELNU</name>
<dbReference type="InParanoid" id="A0A1U7ZMM5"/>
<dbReference type="PANTHER" id="PTHR37695:SF1">
    <property type="entry name" value="RECOMBINATION INITIATION DEFECTS 3-RELATED"/>
    <property type="match status" value="1"/>
</dbReference>
<sequence length="437" mass="49242">MKLKINKACDLNSISVLPPHSRRPNAAPTGADSSVFGKIQASQLRSQQSQQSFSQGVSSQLGMSSQLSQNSLDENVANEQKYGPQERENSVKRISSLVPATHTREDTPMPFSRSSNNLMRKWSYASAMDQRCQVSEELDNRIGLMETSVNRLGMILDSIQSDIMQVNKAIKEVSLEMQGIRQKLVAHDDSLQLMLKGEEDIKASLDVGLKSIHDQLKIDSKWYKLEDGISVLSALPDQIGTHFLKLQRELCGAFTKEIDAMVNFMKLPNHSHSVCTILPAKRGRHANQSRKEQPPSIKKRQCHADQSFKEKLPSMRKLVVPPKVDLKAELIPNIEIGRLKSLKPERATCTNRKCGTEHKQEEMPIAELEREQRVLIESDEDIDRGFSFLLKGKESGKSRNDNQYMLKGLLRHSLFEHTSIQYLVPLQNGRGACASFR</sequence>
<dbReference type="GO" id="GO:0009553">
    <property type="term" value="P:embryo sac development"/>
    <property type="evidence" value="ECO:0000318"/>
    <property type="project" value="GO_Central"/>
</dbReference>
<accession>A0A1U7ZMM5</accession>
<dbReference type="GO" id="GO:0042138">
    <property type="term" value="P:meiotic DNA double-strand break formation"/>
    <property type="evidence" value="ECO:0000318"/>
    <property type="project" value="GO_Central"/>
</dbReference>
<dbReference type="GO" id="GO:0005634">
    <property type="term" value="C:nucleus"/>
    <property type="evidence" value="ECO:0000318"/>
    <property type="project" value="GO_Central"/>
</dbReference>
<dbReference type="OMA" id="VTRRWNS"/>
<evidence type="ECO:0000313" key="2">
    <source>
        <dbReference type="Proteomes" id="UP000189703"/>
    </source>
</evidence>
<dbReference type="Proteomes" id="UP000189703">
    <property type="component" value="Unplaced"/>
</dbReference>
<dbReference type="FunCoup" id="A0A1U7ZMM5">
    <property type="interactions" value="1"/>
</dbReference>
<organism evidence="2 3">
    <name type="scientific">Nelumbo nucifera</name>
    <name type="common">Sacred lotus</name>
    <dbReference type="NCBI Taxonomy" id="4432"/>
    <lineage>
        <taxon>Eukaryota</taxon>
        <taxon>Viridiplantae</taxon>
        <taxon>Streptophyta</taxon>
        <taxon>Embryophyta</taxon>
        <taxon>Tracheophyta</taxon>
        <taxon>Spermatophyta</taxon>
        <taxon>Magnoliopsida</taxon>
        <taxon>Proteales</taxon>
        <taxon>Nelumbonaceae</taxon>
        <taxon>Nelumbo</taxon>
    </lineage>
</organism>
<feature type="region of interest" description="Disordered" evidence="1">
    <location>
        <begin position="14"/>
        <end position="68"/>
    </location>
</feature>
<gene>
    <name evidence="3" type="primary">LOC104596047</name>
</gene>
<evidence type="ECO:0000256" key="1">
    <source>
        <dbReference type="SAM" id="MobiDB-lite"/>
    </source>
</evidence>
<dbReference type="RefSeq" id="XP_010255342.1">
    <property type="nucleotide sequence ID" value="XM_010257040.2"/>
</dbReference>
<evidence type="ECO:0000313" key="3">
    <source>
        <dbReference type="RefSeq" id="XP_010255342.1"/>
    </source>
</evidence>
<feature type="region of interest" description="Disordered" evidence="1">
    <location>
        <begin position="283"/>
        <end position="302"/>
    </location>
</feature>
<dbReference type="GeneID" id="104596047"/>
<reference evidence="3" key="1">
    <citation type="submission" date="2025-08" db="UniProtKB">
        <authorList>
            <consortium name="RefSeq"/>
        </authorList>
    </citation>
    <scope>IDENTIFICATION</scope>
</reference>
<dbReference type="eggNOG" id="ENOG502QT68">
    <property type="taxonomic scope" value="Eukaryota"/>
</dbReference>
<dbReference type="GO" id="GO:0009556">
    <property type="term" value="P:microsporogenesis"/>
    <property type="evidence" value="ECO:0000318"/>
    <property type="project" value="GO_Central"/>
</dbReference>
<dbReference type="AlphaFoldDB" id="A0A1U7ZMM5"/>
<dbReference type="KEGG" id="nnu:104596047"/>
<dbReference type="STRING" id="4432.A0A1U7ZMM5"/>
<dbReference type="InterPro" id="IPR034546">
    <property type="entry name" value="PAIR1"/>
</dbReference>
<dbReference type="OrthoDB" id="1920658at2759"/>
<dbReference type="PANTHER" id="PTHR37695">
    <property type="entry name" value="RECOMBINATION INITIATION DEFECTS 3-RELATED"/>
    <property type="match status" value="1"/>
</dbReference>
<dbReference type="GO" id="GO:0070192">
    <property type="term" value="P:chromosome organization involved in meiotic cell cycle"/>
    <property type="evidence" value="ECO:0007669"/>
    <property type="project" value="InterPro"/>
</dbReference>
<proteinExistence type="predicted"/>